<gene>
    <name evidence="5" type="ORF">GNZ13_17970</name>
</gene>
<dbReference type="SMART" id="SM00421">
    <property type="entry name" value="HTH_LUXR"/>
    <property type="match status" value="1"/>
</dbReference>
<keyword evidence="3" id="KW-0804">Transcription</keyword>
<dbReference type="Pfam" id="PF25873">
    <property type="entry name" value="WHD_MalT"/>
    <property type="match status" value="1"/>
</dbReference>
<proteinExistence type="predicted"/>
<dbReference type="InterPro" id="IPR041617">
    <property type="entry name" value="TPR_MalT"/>
</dbReference>
<dbReference type="PRINTS" id="PR00038">
    <property type="entry name" value="HTHLUXR"/>
</dbReference>
<organism evidence="5 6">
    <name type="scientific">Paraburkholderia elongata</name>
    <dbReference type="NCBI Taxonomy" id="2675747"/>
    <lineage>
        <taxon>Bacteria</taxon>
        <taxon>Pseudomonadati</taxon>
        <taxon>Pseudomonadota</taxon>
        <taxon>Betaproteobacteria</taxon>
        <taxon>Burkholderiales</taxon>
        <taxon>Burkholderiaceae</taxon>
        <taxon>Paraburkholderia</taxon>
    </lineage>
</organism>
<dbReference type="InterPro" id="IPR036388">
    <property type="entry name" value="WH-like_DNA-bd_sf"/>
</dbReference>
<dbReference type="InterPro" id="IPR011990">
    <property type="entry name" value="TPR-like_helical_dom_sf"/>
</dbReference>
<comment type="caution">
    <text evidence="5">The sequence shown here is derived from an EMBL/GenBank/DDBJ whole genome shotgun (WGS) entry which is preliminary data.</text>
</comment>
<dbReference type="AlphaFoldDB" id="A0A972NN10"/>
<dbReference type="CDD" id="cd06170">
    <property type="entry name" value="LuxR_C_like"/>
    <property type="match status" value="1"/>
</dbReference>
<dbReference type="PANTHER" id="PTHR44688">
    <property type="entry name" value="DNA-BINDING TRANSCRIPTIONAL ACTIVATOR DEVR_DOSR"/>
    <property type="match status" value="1"/>
</dbReference>
<dbReference type="InterPro" id="IPR000792">
    <property type="entry name" value="Tscrpt_reg_LuxR_C"/>
</dbReference>
<name>A0A972NN10_9BURK</name>
<reference evidence="5 6" key="1">
    <citation type="submission" date="2019-11" db="EMBL/GenBank/DDBJ databases">
        <title>Metabolism of dissolved organic matter in forest soils.</title>
        <authorList>
            <person name="Cyle K.T."/>
            <person name="Wilhelm R.C."/>
            <person name="Martinez C.E."/>
        </authorList>
    </citation>
    <scope>NUCLEOTIDE SEQUENCE [LARGE SCALE GENOMIC DNA]</scope>
    <source>
        <strain evidence="5 6">5N</strain>
    </source>
</reference>
<dbReference type="SUPFAM" id="SSF52540">
    <property type="entry name" value="P-loop containing nucleoside triphosphate hydrolases"/>
    <property type="match status" value="1"/>
</dbReference>
<evidence type="ECO:0000256" key="3">
    <source>
        <dbReference type="ARBA" id="ARBA00023163"/>
    </source>
</evidence>
<evidence type="ECO:0000313" key="6">
    <source>
        <dbReference type="Proteomes" id="UP000655523"/>
    </source>
</evidence>
<dbReference type="GO" id="GO:0003677">
    <property type="term" value="F:DNA binding"/>
    <property type="evidence" value="ECO:0007669"/>
    <property type="project" value="UniProtKB-KW"/>
</dbReference>
<evidence type="ECO:0000256" key="1">
    <source>
        <dbReference type="ARBA" id="ARBA00023015"/>
    </source>
</evidence>
<dbReference type="Gene3D" id="3.40.50.300">
    <property type="entry name" value="P-loop containing nucleotide triphosphate hydrolases"/>
    <property type="match status" value="1"/>
</dbReference>
<dbReference type="EMBL" id="WOEZ01000092">
    <property type="protein sequence ID" value="NPT56421.1"/>
    <property type="molecule type" value="Genomic_DNA"/>
</dbReference>
<feature type="domain" description="HTH luxR-type" evidence="4">
    <location>
        <begin position="828"/>
        <end position="893"/>
    </location>
</feature>
<dbReference type="SUPFAM" id="SSF46894">
    <property type="entry name" value="C-terminal effector domain of the bipartite response regulators"/>
    <property type="match status" value="1"/>
</dbReference>
<dbReference type="InterPro" id="IPR027417">
    <property type="entry name" value="P-loop_NTPase"/>
</dbReference>
<dbReference type="Proteomes" id="UP000655523">
    <property type="component" value="Unassembled WGS sequence"/>
</dbReference>
<dbReference type="Pfam" id="PF17874">
    <property type="entry name" value="TPR_MalT"/>
    <property type="match status" value="1"/>
</dbReference>
<dbReference type="PANTHER" id="PTHR44688:SF25">
    <property type="entry name" value="HTH LUXR-TYPE DOMAIN-CONTAINING PROTEIN"/>
    <property type="match status" value="1"/>
</dbReference>
<dbReference type="PROSITE" id="PS50043">
    <property type="entry name" value="HTH_LUXR_2"/>
    <property type="match status" value="1"/>
</dbReference>
<keyword evidence="2" id="KW-0238">DNA-binding</keyword>
<evidence type="ECO:0000256" key="2">
    <source>
        <dbReference type="ARBA" id="ARBA00023125"/>
    </source>
</evidence>
<dbReference type="GO" id="GO:0006355">
    <property type="term" value="P:regulation of DNA-templated transcription"/>
    <property type="evidence" value="ECO:0007669"/>
    <property type="project" value="InterPro"/>
</dbReference>
<keyword evidence="6" id="KW-1185">Reference proteome</keyword>
<dbReference type="Gene3D" id="1.10.10.10">
    <property type="entry name" value="Winged helix-like DNA-binding domain superfamily/Winged helix DNA-binding domain"/>
    <property type="match status" value="1"/>
</dbReference>
<sequence>MNASVSFSTLPVAPEPFSRTLSAKSASYEVPRAAVCQRIEHTRAKLILVRAPAGFGKTTAMAQARNHLDHANIHTAWLTLERADNDLPRFINCLRTAIVLSGFDELPSATPLEILQAISREVTAFTLFLDDFEKLVELSVIGLVRELIEHLPRNCQVVIGTRAEPDIGTARLRVQGVMLEIDTEDLRFSPDDTQQLFELRLKQPPSRGDVMRLHQKTEGWAAALSLAAVSLARHGAQSDFIERFSGSHRDMAAYLAEDVLAYQSTEIREFLLRTSILRQLNPSLCQALNPRLDADHILDRLVSTNLFLIPAGGEDRTWRYHSMFADYLCAQLRREEPEKILRLHLAAAGWYEERHQIVPAIDHAIEGADHPYALSLLAQHVDHFLEQGRMRLLARWFEAFQPRELLMYPCLQVIAVWALAFTKGPRQAMELLDRSRCAESQDPQVRAHVNGQRPMLLAMMDRFEDGYTLGQQCLDKLPSINAFADGVLCNSMGHIVSVLGHHREAHRLLDTARRVQNKGVFVRMHTESTEGLVDLQLGRLRDATARFRIAIGSTSAFSYNLTSGNAWAGVPYAASVYEANNVQEAEHLLSVYLPLARDVGLPDHIIMGYRMRSRIAFQRGDVDRSLQFLTELEYLGVERQLARVVASSRLERARLLLLQGYADFSREELDRSDDTALWRRVARLSLPANDVEDVVIGRARWEMLFGDPAVALQQLEPVLAEAQQSERGIRALKLRLLSAIALQRNGMTQGAVEMAMPVLHHMCHEGFVRSILDEGAVLIPLLERCLDATQGSGSQRNTPVLAEYVQRLLHALNPSPAAEAPPPSSRCPGGLLEPLTRKELRVLQLLAEGYSNAAMAENLFVSDSTIRTHLRNINSKLNARSRTQAIAIARKLGLMR</sequence>
<protein>
    <submittedName>
        <fullName evidence="5">Helix-turn-helix transcriptional regulator</fullName>
    </submittedName>
</protein>
<dbReference type="Gene3D" id="1.25.40.10">
    <property type="entry name" value="Tetratricopeptide repeat domain"/>
    <property type="match status" value="1"/>
</dbReference>
<accession>A0A972NN10</accession>
<dbReference type="InterPro" id="IPR016032">
    <property type="entry name" value="Sig_transdc_resp-reg_C-effctor"/>
</dbReference>
<evidence type="ECO:0000259" key="4">
    <source>
        <dbReference type="PROSITE" id="PS50043"/>
    </source>
</evidence>
<evidence type="ECO:0000313" key="5">
    <source>
        <dbReference type="EMBL" id="NPT56421.1"/>
    </source>
</evidence>
<keyword evidence="1" id="KW-0805">Transcription regulation</keyword>
<dbReference type="Pfam" id="PF00196">
    <property type="entry name" value="GerE"/>
    <property type="match status" value="1"/>
</dbReference>
<dbReference type="InterPro" id="IPR059106">
    <property type="entry name" value="WHD_MalT"/>
</dbReference>